<dbReference type="GeneID" id="43599602"/>
<evidence type="ECO:0000256" key="11">
    <source>
        <dbReference type="ARBA" id="ARBA00033155"/>
    </source>
</evidence>
<sequence length="576" mass="63421">MASEQPNETPTNPAIPAPSAEAGPCDEAAAPSKKGAKKAEAKAKKEAEKARKAAEREAAAAATAAVAAEDHAKDNYGEITKDKKIEAETMHLRDLGEEYIGKSIKLRAWIQNSRMQGAKMAFVELREEGSWTVQGVVAASPEGKPVSRQMVKWIGGLNLESFVAVEATVQKPLEPVKSCKVSGYELHLTKVYLVAPAPEMLGLGLAAASRAVGKLDDEEVGEGLEAKLEGVSITETTPAASLATHLNNPAMHKRAPVSQAIADIRIAVEDLFCEYLKERRFKKFHPPSLIAAASEGGANVFRLPYFEKECFLAQSPQFYKQFEIAGGRKRVYCVGPVFRAENSNTPRHMTEFIGLDLEMEIEEHYHEVMHMLEGVLLHIFKGLATNCREEIDLVRTVYPSEEFLLPEGGKEIRLTFAEGQALLRAEGPSEYANVRDDEDMSTAQEKALGALIRKKYNTDFYVLDKFPTDARPFYAMPDPENPEVTNAYDFFMRGQEILSGGQRLHLSHELEKTIRSKGLDPNQPGLKEYCEVLKSVGCPPHGGGGIGLDRVVAWYLNLPSVQLVADYPRTPKRLSP</sequence>
<dbReference type="CDD" id="cd04320">
    <property type="entry name" value="AspRS_cyto_N"/>
    <property type="match status" value="1"/>
</dbReference>
<dbReference type="GO" id="GO:0006422">
    <property type="term" value="P:aspartyl-tRNA aminoacylation"/>
    <property type="evidence" value="ECO:0007669"/>
    <property type="project" value="InterPro"/>
</dbReference>
<comment type="caution">
    <text evidence="16">The sequence shown here is derived from an EMBL/GenBank/DDBJ whole genome shotgun (WGS) entry which is preliminary data.</text>
</comment>
<evidence type="ECO:0000256" key="14">
    <source>
        <dbReference type="SAM" id="MobiDB-lite"/>
    </source>
</evidence>
<evidence type="ECO:0000259" key="15">
    <source>
        <dbReference type="PROSITE" id="PS50862"/>
    </source>
</evidence>
<dbReference type="GO" id="GO:0003723">
    <property type="term" value="F:RNA binding"/>
    <property type="evidence" value="ECO:0007669"/>
    <property type="project" value="TreeGrafter"/>
</dbReference>
<evidence type="ECO:0000256" key="8">
    <source>
        <dbReference type="ARBA" id="ARBA00022840"/>
    </source>
</evidence>
<evidence type="ECO:0000256" key="5">
    <source>
        <dbReference type="ARBA" id="ARBA00022490"/>
    </source>
</evidence>
<keyword evidence="6" id="KW-0436">Ligase</keyword>
<dbReference type="PRINTS" id="PR01042">
    <property type="entry name" value="TRNASYNTHASP"/>
</dbReference>
<dbReference type="Proteomes" id="UP000254866">
    <property type="component" value="Unassembled WGS sequence"/>
</dbReference>
<dbReference type="GO" id="GO:0017101">
    <property type="term" value="C:aminoacyl-tRNA synthetase multienzyme complex"/>
    <property type="evidence" value="ECO:0007669"/>
    <property type="project" value="TreeGrafter"/>
</dbReference>
<protein>
    <recommendedName>
        <fullName evidence="4">Aspartate--tRNA ligase, cytoplasmic</fullName>
        <ecNumber evidence="3">6.1.1.12</ecNumber>
    </recommendedName>
    <alternativeName>
        <fullName evidence="11">Aspartyl-tRNA synthetase</fullName>
    </alternativeName>
    <alternativeName>
        <fullName evidence="13">Probable aspartate--tRNA ligase, cytoplasmic</fullName>
    </alternativeName>
</protein>
<dbReference type="Gene3D" id="3.30.930.10">
    <property type="entry name" value="Bira Bifunctional Protein, Domain 2"/>
    <property type="match status" value="1"/>
</dbReference>
<dbReference type="Pfam" id="PF00152">
    <property type="entry name" value="tRNA-synt_2"/>
    <property type="match status" value="1"/>
</dbReference>
<dbReference type="AlphaFoldDB" id="A0A370TKU0"/>
<comment type="similarity">
    <text evidence="2">Belongs to the class-II aminoacyl-tRNA synthetase family. Type 2 subfamily.</text>
</comment>
<organism evidence="16 17">
    <name type="scientific">Venustampulla echinocandica</name>
    <dbReference type="NCBI Taxonomy" id="2656787"/>
    <lineage>
        <taxon>Eukaryota</taxon>
        <taxon>Fungi</taxon>
        <taxon>Dikarya</taxon>
        <taxon>Ascomycota</taxon>
        <taxon>Pezizomycotina</taxon>
        <taxon>Leotiomycetes</taxon>
        <taxon>Helotiales</taxon>
        <taxon>Pleuroascaceae</taxon>
        <taxon>Venustampulla</taxon>
    </lineage>
</organism>
<dbReference type="PANTHER" id="PTHR43450">
    <property type="entry name" value="ASPARTYL-TRNA SYNTHETASE"/>
    <property type="match status" value="1"/>
</dbReference>
<dbReference type="InterPro" id="IPR004523">
    <property type="entry name" value="Asp-tRNA_synthase_2"/>
</dbReference>
<evidence type="ECO:0000256" key="12">
    <source>
        <dbReference type="ARBA" id="ARBA00047904"/>
    </source>
</evidence>
<evidence type="ECO:0000256" key="9">
    <source>
        <dbReference type="ARBA" id="ARBA00022917"/>
    </source>
</evidence>
<dbReference type="EC" id="6.1.1.12" evidence="3"/>
<dbReference type="CDD" id="cd00776">
    <property type="entry name" value="AsxRS_core"/>
    <property type="match status" value="1"/>
</dbReference>
<gene>
    <name evidence="16" type="ORF">BP5553_06753</name>
</gene>
<keyword evidence="10" id="KW-0030">Aminoacyl-tRNA synthetase</keyword>
<dbReference type="OrthoDB" id="372395at2759"/>
<comment type="subcellular location">
    <subcellularLocation>
        <location evidence="1">Cytoplasm</location>
    </subcellularLocation>
</comment>
<dbReference type="SUPFAM" id="SSF50249">
    <property type="entry name" value="Nucleic acid-binding proteins"/>
    <property type="match status" value="1"/>
</dbReference>
<feature type="region of interest" description="Disordered" evidence="14">
    <location>
        <begin position="1"/>
        <end position="58"/>
    </location>
</feature>
<dbReference type="InterPro" id="IPR045864">
    <property type="entry name" value="aa-tRNA-synth_II/BPL/LPL"/>
</dbReference>
<evidence type="ECO:0000256" key="2">
    <source>
        <dbReference type="ARBA" id="ARBA00005312"/>
    </source>
</evidence>
<proteinExistence type="inferred from homology"/>
<feature type="compositionally biased region" description="Polar residues" evidence="14">
    <location>
        <begin position="1"/>
        <end position="12"/>
    </location>
</feature>
<dbReference type="InterPro" id="IPR006195">
    <property type="entry name" value="aa-tRNA-synth_II"/>
</dbReference>
<feature type="compositionally biased region" description="Basic and acidic residues" evidence="14">
    <location>
        <begin position="37"/>
        <end position="58"/>
    </location>
</feature>
<keyword evidence="17" id="KW-1185">Reference proteome</keyword>
<accession>A0A370TKU0</accession>
<feature type="domain" description="Aminoacyl-transfer RNA synthetases class-II family profile" evidence="15">
    <location>
        <begin position="264"/>
        <end position="576"/>
    </location>
</feature>
<comment type="catalytic activity">
    <reaction evidence="12">
        <text>tRNA(Asp) + L-aspartate + ATP = L-aspartyl-tRNA(Asp) + AMP + diphosphate</text>
        <dbReference type="Rhea" id="RHEA:19649"/>
        <dbReference type="Rhea" id="RHEA-COMP:9660"/>
        <dbReference type="Rhea" id="RHEA-COMP:9678"/>
        <dbReference type="ChEBI" id="CHEBI:29991"/>
        <dbReference type="ChEBI" id="CHEBI:30616"/>
        <dbReference type="ChEBI" id="CHEBI:33019"/>
        <dbReference type="ChEBI" id="CHEBI:78442"/>
        <dbReference type="ChEBI" id="CHEBI:78516"/>
        <dbReference type="ChEBI" id="CHEBI:456215"/>
        <dbReference type="EC" id="6.1.1.12"/>
    </reaction>
</comment>
<keyword evidence="8" id="KW-0067">ATP-binding</keyword>
<dbReference type="RefSeq" id="XP_031868797.1">
    <property type="nucleotide sequence ID" value="XM_032015376.1"/>
</dbReference>
<evidence type="ECO:0000256" key="13">
    <source>
        <dbReference type="ARBA" id="ARBA00070516"/>
    </source>
</evidence>
<evidence type="ECO:0000256" key="4">
    <source>
        <dbReference type="ARBA" id="ARBA00018853"/>
    </source>
</evidence>
<dbReference type="FunFam" id="2.40.50.140:FF:000132">
    <property type="entry name" value="Aspartyl-tRNA synthetase, cytoplasmic"/>
    <property type="match status" value="1"/>
</dbReference>
<dbReference type="InterPro" id="IPR004364">
    <property type="entry name" value="Aa-tRNA-synt_II"/>
</dbReference>
<dbReference type="PANTHER" id="PTHR43450:SF1">
    <property type="entry name" value="ASPARTATE--TRNA LIGASE, CYTOPLASMIC"/>
    <property type="match status" value="1"/>
</dbReference>
<evidence type="ECO:0000256" key="10">
    <source>
        <dbReference type="ARBA" id="ARBA00023146"/>
    </source>
</evidence>
<evidence type="ECO:0000313" key="17">
    <source>
        <dbReference type="Proteomes" id="UP000254866"/>
    </source>
</evidence>
<keyword evidence="7" id="KW-0547">Nucleotide-binding</keyword>
<dbReference type="GO" id="GO:0005829">
    <property type="term" value="C:cytosol"/>
    <property type="evidence" value="ECO:0007669"/>
    <property type="project" value="TreeGrafter"/>
</dbReference>
<evidence type="ECO:0000256" key="6">
    <source>
        <dbReference type="ARBA" id="ARBA00022598"/>
    </source>
</evidence>
<dbReference type="GO" id="GO:0005524">
    <property type="term" value="F:ATP binding"/>
    <property type="evidence" value="ECO:0007669"/>
    <property type="project" value="UniProtKB-KW"/>
</dbReference>
<dbReference type="PROSITE" id="PS50862">
    <property type="entry name" value="AA_TRNA_LIGASE_II"/>
    <property type="match status" value="1"/>
</dbReference>
<dbReference type="SUPFAM" id="SSF55681">
    <property type="entry name" value="Class II aaRS and biotin synthetases"/>
    <property type="match status" value="1"/>
</dbReference>
<evidence type="ECO:0000256" key="3">
    <source>
        <dbReference type="ARBA" id="ARBA00012841"/>
    </source>
</evidence>
<dbReference type="NCBIfam" id="TIGR00458">
    <property type="entry name" value="aspS_nondisc"/>
    <property type="match status" value="1"/>
</dbReference>
<dbReference type="EMBL" id="NPIC01000005">
    <property type="protein sequence ID" value="RDL36141.1"/>
    <property type="molecule type" value="Genomic_DNA"/>
</dbReference>
<keyword evidence="9" id="KW-0648">Protein biosynthesis</keyword>
<evidence type="ECO:0000256" key="7">
    <source>
        <dbReference type="ARBA" id="ARBA00022741"/>
    </source>
</evidence>
<dbReference type="GO" id="GO:0004815">
    <property type="term" value="F:aspartate-tRNA ligase activity"/>
    <property type="evidence" value="ECO:0007669"/>
    <property type="project" value="UniProtKB-EC"/>
</dbReference>
<dbReference type="STRING" id="2656787.A0A370TKU0"/>
<name>A0A370TKU0_9HELO</name>
<evidence type="ECO:0000256" key="1">
    <source>
        <dbReference type="ARBA" id="ARBA00004496"/>
    </source>
</evidence>
<dbReference type="InterPro" id="IPR002312">
    <property type="entry name" value="Asp/Asn-tRNA-synth_IIb"/>
</dbReference>
<reference evidence="16 17" key="1">
    <citation type="journal article" date="2018" name="IMA Fungus">
        <title>IMA Genome-F 9: Draft genome sequence of Annulohypoxylon stygium, Aspergillus mulundensis, Berkeleyomyces basicola (syn. Thielaviopsis basicola), Ceratocystis smalleyi, two Cercospora beticola strains, Coleophoma cylindrospora, Fusarium fracticaudum, Phialophora cf. hyalina, and Morchella septimelata.</title>
        <authorList>
            <person name="Wingfield B.D."/>
            <person name="Bills G.F."/>
            <person name="Dong Y."/>
            <person name="Huang W."/>
            <person name="Nel W.J."/>
            <person name="Swalarsk-Parry B.S."/>
            <person name="Vaghefi N."/>
            <person name="Wilken P.M."/>
            <person name="An Z."/>
            <person name="de Beer Z.W."/>
            <person name="De Vos L."/>
            <person name="Chen L."/>
            <person name="Duong T.A."/>
            <person name="Gao Y."/>
            <person name="Hammerbacher A."/>
            <person name="Kikkert J.R."/>
            <person name="Li Y."/>
            <person name="Li H."/>
            <person name="Li K."/>
            <person name="Li Q."/>
            <person name="Liu X."/>
            <person name="Ma X."/>
            <person name="Naidoo K."/>
            <person name="Pethybridge S.J."/>
            <person name="Sun J."/>
            <person name="Steenkamp E.T."/>
            <person name="van der Nest M.A."/>
            <person name="van Wyk S."/>
            <person name="Wingfield M.J."/>
            <person name="Xiong C."/>
            <person name="Yue Q."/>
            <person name="Zhang X."/>
        </authorList>
    </citation>
    <scope>NUCLEOTIDE SEQUENCE [LARGE SCALE GENOMIC DNA]</scope>
    <source>
        <strain evidence="16 17">BP 5553</strain>
    </source>
</reference>
<dbReference type="HAMAP" id="MF_02075">
    <property type="entry name" value="Asp_tRNA_synth_type2"/>
    <property type="match status" value="1"/>
</dbReference>
<dbReference type="Gene3D" id="2.40.50.140">
    <property type="entry name" value="Nucleic acid-binding proteins"/>
    <property type="match status" value="1"/>
</dbReference>
<keyword evidence="5" id="KW-0963">Cytoplasm</keyword>
<evidence type="ECO:0000313" key="16">
    <source>
        <dbReference type="EMBL" id="RDL36141.1"/>
    </source>
</evidence>
<dbReference type="FunFam" id="3.30.930.10:FF:000038">
    <property type="entry name" value="Aspartate--tRNA ligase"/>
    <property type="match status" value="1"/>
</dbReference>
<dbReference type="InterPro" id="IPR012340">
    <property type="entry name" value="NA-bd_OB-fold"/>
</dbReference>